<dbReference type="PROSITE" id="PS50158">
    <property type="entry name" value="ZF_CCHC"/>
    <property type="match status" value="2"/>
</dbReference>
<gene>
    <name evidence="4" type="ORF">VNO78_06884</name>
</gene>
<organism evidence="4 5">
    <name type="scientific">Psophocarpus tetragonolobus</name>
    <name type="common">Winged bean</name>
    <name type="synonym">Dolichos tetragonolobus</name>
    <dbReference type="NCBI Taxonomy" id="3891"/>
    <lineage>
        <taxon>Eukaryota</taxon>
        <taxon>Viridiplantae</taxon>
        <taxon>Streptophyta</taxon>
        <taxon>Embryophyta</taxon>
        <taxon>Tracheophyta</taxon>
        <taxon>Spermatophyta</taxon>
        <taxon>Magnoliopsida</taxon>
        <taxon>eudicotyledons</taxon>
        <taxon>Gunneridae</taxon>
        <taxon>Pentapetalae</taxon>
        <taxon>rosids</taxon>
        <taxon>fabids</taxon>
        <taxon>Fabales</taxon>
        <taxon>Fabaceae</taxon>
        <taxon>Papilionoideae</taxon>
        <taxon>50 kb inversion clade</taxon>
        <taxon>NPAAA clade</taxon>
        <taxon>indigoferoid/millettioid clade</taxon>
        <taxon>Phaseoleae</taxon>
        <taxon>Psophocarpus</taxon>
    </lineage>
</organism>
<evidence type="ECO:0000259" key="3">
    <source>
        <dbReference type="PROSITE" id="PS50158"/>
    </source>
</evidence>
<dbReference type="Gene3D" id="4.10.60.10">
    <property type="entry name" value="Zinc finger, CCHC-type"/>
    <property type="match status" value="2"/>
</dbReference>
<name>A0AAN9SVP7_PSOTE</name>
<evidence type="ECO:0000313" key="5">
    <source>
        <dbReference type="Proteomes" id="UP001386955"/>
    </source>
</evidence>
<dbReference type="GO" id="GO:0003676">
    <property type="term" value="F:nucleic acid binding"/>
    <property type="evidence" value="ECO:0007669"/>
    <property type="project" value="InterPro"/>
</dbReference>
<sequence length="137" mass="15483">MHLMKNCAIRLVTCYNCGKKGHYSNKCKGSKKGPSDKNHNKGKRNLVSANIENLIKCFQCKGPHMARDCVLTSEKCYNCGKSRHYRNKCNETKEDSNNGDNMKGMKNQEERTNTPNGNFMDGKEAGDLTDELVKETE</sequence>
<dbReference type="InterPro" id="IPR036875">
    <property type="entry name" value="Znf_CCHC_sf"/>
</dbReference>
<proteinExistence type="predicted"/>
<reference evidence="4 5" key="1">
    <citation type="submission" date="2024-01" db="EMBL/GenBank/DDBJ databases">
        <title>The genomes of 5 underutilized Papilionoideae crops provide insights into root nodulation and disease resistanc.</title>
        <authorList>
            <person name="Jiang F."/>
        </authorList>
    </citation>
    <scope>NUCLEOTIDE SEQUENCE [LARGE SCALE GENOMIC DNA]</scope>
    <source>
        <strain evidence="4">DUOXIRENSHENG_FW03</strain>
        <tissue evidence="4">Leaves</tissue>
    </source>
</reference>
<evidence type="ECO:0000256" key="2">
    <source>
        <dbReference type="SAM" id="MobiDB-lite"/>
    </source>
</evidence>
<feature type="region of interest" description="Disordered" evidence="2">
    <location>
        <begin position="90"/>
        <end position="137"/>
    </location>
</feature>
<dbReference type="Pfam" id="PF00098">
    <property type="entry name" value="zf-CCHC"/>
    <property type="match status" value="1"/>
</dbReference>
<dbReference type="SMART" id="SM00343">
    <property type="entry name" value="ZnF_C2HC"/>
    <property type="match status" value="3"/>
</dbReference>
<keyword evidence="1" id="KW-0479">Metal-binding</keyword>
<feature type="domain" description="CCHC-type" evidence="3">
    <location>
        <begin position="75"/>
        <end position="91"/>
    </location>
</feature>
<accession>A0AAN9SVP7</accession>
<evidence type="ECO:0000313" key="4">
    <source>
        <dbReference type="EMBL" id="KAK7405515.1"/>
    </source>
</evidence>
<keyword evidence="1" id="KW-0863">Zinc-finger</keyword>
<dbReference type="AlphaFoldDB" id="A0AAN9SVP7"/>
<comment type="caution">
    <text evidence="4">The sequence shown here is derived from an EMBL/GenBank/DDBJ whole genome shotgun (WGS) entry which is preliminary data.</text>
</comment>
<dbReference type="Proteomes" id="UP001386955">
    <property type="component" value="Unassembled WGS sequence"/>
</dbReference>
<dbReference type="SUPFAM" id="SSF57756">
    <property type="entry name" value="Retrovirus zinc finger-like domains"/>
    <property type="match status" value="2"/>
</dbReference>
<feature type="domain" description="CCHC-type" evidence="3">
    <location>
        <begin position="14"/>
        <end position="28"/>
    </location>
</feature>
<feature type="compositionally biased region" description="Basic and acidic residues" evidence="2">
    <location>
        <begin position="121"/>
        <end position="137"/>
    </location>
</feature>
<dbReference type="EMBL" id="JAYMYS010000002">
    <property type="protein sequence ID" value="KAK7405515.1"/>
    <property type="molecule type" value="Genomic_DNA"/>
</dbReference>
<protein>
    <recommendedName>
        <fullName evidence="3">CCHC-type domain-containing protein</fullName>
    </recommendedName>
</protein>
<evidence type="ECO:0000256" key="1">
    <source>
        <dbReference type="PROSITE-ProRule" id="PRU00047"/>
    </source>
</evidence>
<dbReference type="InterPro" id="IPR001878">
    <property type="entry name" value="Znf_CCHC"/>
</dbReference>
<dbReference type="GO" id="GO:0008270">
    <property type="term" value="F:zinc ion binding"/>
    <property type="evidence" value="ECO:0007669"/>
    <property type="project" value="UniProtKB-KW"/>
</dbReference>
<keyword evidence="1" id="KW-0862">Zinc</keyword>
<keyword evidence="5" id="KW-1185">Reference proteome</keyword>